<dbReference type="EMBL" id="JJNZ01000013">
    <property type="protein sequence ID" value="KDC52424.1"/>
    <property type="molecule type" value="Genomic_DNA"/>
</dbReference>
<comment type="caution">
    <text evidence="2">The sequence shown here is derived from an EMBL/GenBank/DDBJ whole genome shotgun (WGS) entry which is preliminary data.</text>
</comment>
<dbReference type="Pfam" id="PF01863">
    <property type="entry name" value="YgjP-like"/>
    <property type="match status" value="1"/>
</dbReference>
<evidence type="ECO:0000313" key="3">
    <source>
        <dbReference type="Proteomes" id="UP000027154"/>
    </source>
</evidence>
<accession>A0ABD3YC79</accession>
<evidence type="ECO:0000313" key="2">
    <source>
        <dbReference type="EMBL" id="KDC52424.1"/>
    </source>
</evidence>
<dbReference type="PANTHER" id="PTHR30399:SF1">
    <property type="entry name" value="UTP PYROPHOSPHATASE"/>
    <property type="match status" value="1"/>
</dbReference>
<organism evidence="2 3">
    <name type="scientific">Pseudoalteromonas fuliginea</name>
    <dbReference type="NCBI Taxonomy" id="1872678"/>
    <lineage>
        <taxon>Bacteria</taxon>
        <taxon>Pseudomonadati</taxon>
        <taxon>Pseudomonadota</taxon>
        <taxon>Gammaproteobacteria</taxon>
        <taxon>Alteromonadales</taxon>
        <taxon>Pseudoalteromonadaceae</taxon>
        <taxon>Pseudoalteromonas</taxon>
    </lineage>
</organism>
<dbReference type="CDD" id="cd07344">
    <property type="entry name" value="M48_yhfN_like"/>
    <property type="match status" value="1"/>
</dbReference>
<dbReference type="PANTHER" id="PTHR30399">
    <property type="entry name" value="UNCHARACTERIZED PROTEIN YGJP"/>
    <property type="match status" value="1"/>
</dbReference>
<evidence type="ECO:0000259" key="1">
    <source>
        <dbReference type="Pfam" id="PF01863"/>
    </source>
</evidence>
<name>A0ABD3YC79_9GAMM</name>
<protein>
    <submittedName>
        <fullName evidence="2">Metal-dependent hydrolase</fullName>
    </submittedName>
</protein>
<dbReference type="InterPro" id="IPR002725">
    <property type="entry name" value="YgjP-like_metallopeptidase"/>
</dbReference>
<dbReference type="Gene3D" id="3.30.2010.10">
    <property type="entry name" value="Metalloproteases ('zincins'), catalytic domain"/>
    <property type="match status" value="1"/>
</dbReference>
<reference evidence="2 3" key="1">
    <citation type="submission" date="2014-04" db="EMBL/GenBank/DDBJ databases">
        <title>Pseudoalteromonas galatheae sp. nov., isolated from a deep-sea polychaete near Canal Concepcion, Chile.</title>
        <authorList>
            <person name="Machado H.R."/>
            <person name="Gram L."/>
            <person name="Vynne N.G."/>
        </authorList>
    </citation>
    <scope>NUCLEOTIDE SEQUENCE [LARGE SCALE GENOMIC DNA]</scope>
    <source>
        <strain evidence="2 3">KMM216</strain>
    </source>
</reference>
<sequence length="229" mass="27213">MEALKYKDINYSLKKSDRKTISIFIERDGSVNILAPAPYQLEKIEEVIEAKRSWIYRNLAEWEDLNRTQLQREFVNGEGFIYLGRSYRLSLEENQETDLLLKRGRFLLRRDKIHRGTEIFKAFYKQKGLKKIKERIALYAPKIGVKVNNIKVQELQNRWGSCSAEGNLNFHWKCLMAPVSVLDYIVVHELTHLQHRNHDSHFWNTVDKVMPDYHKHMKWLKHNGADMSL</sequence>
<dbReference type="AlphaFoldDB" id="A0ABD3YC79"/>
<dbReference type="Proteomes" id="UP000027154">
    <property type="component" value="Unassembled WGS sequence"/>
</dbReference>
<gene>
    <name evidence="2" type="ORF">DC53_04820</name>
</gene>
<keyword evidence="2" id="KW-0378">Hydrolase</keyword>
<dbReference type="InterPro" id="IPR053136">
    <property type="entry name" value="UTP_pyrophosphatase-like"/>
</dbReference>
<dbReference type="GO" id="GO:0016787">
    <property type="term" value="F:hydrolase activity"/>
    <property type="evidence" value="ECO:0007669"/>
    <property type="project" value="UniProtKB-KW"/>
</dbReference>
<proteinExistence type="predicted"/>
<feature type="domain" description="YgjP-like metallopeptidase" evidence="1">
    <location>
        <begin position="19"/>
        <end position="223"/>
    </location>
</feature>